<proteinExistence type="predicted"/>
<organism evidence="2">
    <name type="scientific">Caldiarchaeum subterraneum</name>
    <dbReference type="NCBI Taxonomy" id="311458"/>
    <lineage>
        <taxon>Archaea</taxon>
        <taxon>Nitrososphaerota</taxon>
        <taxon>Candidatus Caldarchaeales</taxon>
        <taxon>Candidatus Caldarchaeaceae</taxon>
        <taxon>Candidatus Caldarchaeum</taxon>
    </lineage>
</organism>
<gene>
    <name evidence="2" type="ORF">ENM11_04690</name>
</gene>
<dbReference type="Pfam" id="PF04126">
    <property type="entry name" value="Cyclophil_like"/>
    <property type="match status" value="1"/>
</dbReference>
<name>A0A7C5L7G0_CALS0</name>
<protein>
    <recommendedName>
        <fullName evidence="1">Cyclophilin TM1367-like domain-containing protein</fullName>
    </recommendedName>
</protein>
<reference evidence="2" key="1">
    <citation type="journal article" date="2020" name="mSystems">
        <title>Genome- and Community-Level Interaction Insights into Carbon Utilization and Element Cycling Functions of Hydrothermarchaeota in Hydrothermal Sediment.</title>
        <authorList>
            <person name="Zhou Z."/>
            <person name="Liu Y."/>
            <person name="Xu W."/>
            <person name="Pan J."/>
            <person name="Luo Z.H."/>
            <person name="Li M."/>
        </authorList>
    </citation>
    <scope>NUCLEOTIDE SEQUENCE [LARGE SCALE GENOMIC DNA]</scope>
    <source>
        <strain evidence="2">SpSt-1056</strain>
    </source>
</reference>
<sequence length="154" mass="17494">MLSGGSWKNKWRRPHADHSQLSRGFRDVRRMTTPRIPIIVQVEGLTPVEGELYRFAAPLTVAEIVKRMPLEGFVARWDNAIYMVTEIQRGVEKSTPKLSAGDIFYWPPERVIGVALKEHVPRAQTLKIGSVYGGYNVLEKARTGSRMRFVLKSS</sequence>
<comment type="caution">
    <text evidence="2">The sequence shown here is derived from an EMBL/GenBank/DDBJ whole genome shotgun (WGS) entry which is preliminary data.</text>
</comment>
<dbReference type="InterPro" id="IPR029000">
    <property type="entry name" value="Cyclophilin-like_dom_sf"/>
</dbReference>
<dbReference type="Gene3D" id="2.40.100.20">
    <property type="match status" value="1"/>
</dbReference>
<dbReference type="EMBL" id="DRWN01000031">
    <property type="protein sequence ID" value="HHK68437.1"/>
    <property type="molecule type" value="Genomic_DNA"/>
</dbReference>
<dbReference type="SUPFAM" id="SSF50891">
    <property type="entry name" value="Cyclophilin-like"/>
    <property type="match status" value="1"/>
</dbReference>
<feature type="domain" description="Cyclophilin TM1367-like" evidence="1">
    <location>
        <begin position="41"/>
        <end position="148"/>
    </location>
</feature>
<accession>A0A7C5L7G0</accession>
<dbReference type="InterPro" id="IPR025658">
    <property type="entry name" value="Cyclophilin_TM1367"/>
</dbReference>
<evidence type="ECO:0000313" key="2">
    <source>
        <dbReference type="EMBL" id="HHK68437.1"/>
    </source>
</evidence>
<evidence type="ECO:0000259" key="1">
    <source>
        <dbReference type="Pfam" id="PF04126"/>
    </source>
</evidence>
<dbReference type="AlphaFoldDB" id="A0A7C5L7G0"/>